<gene>
    <name evidence="15" type="ORF">B0H15DRAFT_798091</name>
</gene>
<dbReference type="Pfam" id="PF02146">
    <property type="entry name" value="SIR2"/>
    <property type="match status" value="1"/>
</dbReference>
<dbReference type="SUPFAM" id="SSF52467">
    <property type="entry name" value="DHS-like NAD/FAD-binding domain"/>
    <property type="match status" value="1"/>
</dbReference>
<dbReference type="Proteomes" id="UP001222325">
    <property type="component" value="Unassembled WGS sequence"/>
</dbReference>
<evidence type="ECO:0000256" key="1">
    <source>
        <dbReference type="ARBA" id="ARBA00004173"/>
    </source>
</evidence>
<comment type="subcellular location">
    <subcellularLocation>
        <location evidence="1">Mitochondrion</location>
    </subcellularLocation>
</comment>
<dbReference type="InterPro" id="IPR026591">
    <property type="entry name" value="Sirtuin_cat_small_dom_sf"/>
</dbReference>
<evidence type="ECO:0000313" key="15">
    <source>
        <dbReference type="EMBL" id="KAJ7096655.1"/>
    </source>
</evidence>
<feature type="binding site" evidence="11 12">
    <location>
        <position position="233"/>
    </location>
    <ligand>
        <name>Zn(2+)</name>
        <dbReference type="ChEBI" id="CHEBI:29105"/>
    </ligand>
</feature>
<dbReference type="GO" id="GO:0008270">
    <property type="term" value="F:zinc ion binding"/>
    <property type="evidence" value="ECO:0007669"/>
    <property type="project" value="UniProtKB-UniRule"/>
</dbReference>
<name>A0AAD6XUH6_9AGAR</name>
<keyword evidence="16" id="KW-1185">Reference proteome</keyword>
<dbReference type="GO" id="GO:0070403">
    <property type="term" value="F:NAD+ binding"/>
    <property type="evidence" value="ECO:0007669"/>
    <property type="project" value="UniProtKB-UniRule"/>
</dbReference>
<dbReference type="AlphaFoldDB" id="A0AAD6XUH6"/>
<evidence type="ECO:0000313" key="16">
    <source>
        <dbReference type="Proteomes" id="UP001222325"/>
    </source>
</evidence>
<evidence type="ECO:0000256" key="3">
    <source>
        <dbReference type="ARBA" id="ARBA00022679"/>
    </source>
</evidence>
<feature type="binding site" evidence="10">
    <location>
        <begin position="292"/>
        <end position="294"/>
    </location>
    <ligand>
        <name>NAD(+)</name>
        <dbReference type="ChEBI" id="CHEBI:57540"/>
    </ligand>
</feature>
<feature type="binding site" evidence="11 12">
    <location>
        <position position="163"/>
    </location>
    <ligand>
        <name>Zn(2+)</name>
        <dbReference type="ChEBI" id="CHEBI:29105"/>
    </ligand>
</feature>
<keyword evidence="6 8" id="KW-0520">NAD</keyword>
<comment type="similarity">
    <text evidence="2 8">Belongs to the sirtuin family. Class I subfamily.</text>
</comment>
<protein>
    <recommendedName>
        <fullName evidence="8">NAD-dependent protein deacetylase</fullName>
        <ecNumber evidence="8">2.3.1.286</ecNumber>
    </recommendedName>
</protein>
<feature type="binding site" evidence="11 12">
    <location>
        <position position="160"/>
    </location>
    <ligand>
        <name>Zn(2+)</name>
        <dbReference type="ChEBI" id="CHEBI:29105"/>
    </ligand>
</feature>
<comment type="caution">
    <text evidence="15">The sequence shown here is derived from an EMBL/GenBank/DDBJ whole genome shotgun (WGS) entry which is preliminary data.</text>
</comment>
<keyword evidence="5 8" id="KW-0862">Zinc</keyword>
<evidence type="ECO:0000256" key="9">
    <source>
        <dbReference type="PIRSR" id="PIRSR037938-1"/>
    </source>
</evidence>
<feature type="binding site" evidence="10">
    <location>
        <position position="312"/>
    </location>
    <ligand>
        <name>NAD(+)</name>
        <dbReference type="ChEBI" id="CHEBI:57540"/>
    </ligand>
</feature>
<evidence type="ECO:0000256" key="11">
    <source>
        <dbReference type="PIRSR" id="PIRSR037938-3"/>
    </source>
</evidence>
<dbReference type="Gene3D" id="3.40.50.1220">
    <property type="entry name" value="TPP-binding domain"/>
    <property type="match status" value="1"/>
</dbReference>
<feature type="binding site" evidence="10">
    <location>
        <begin position="60"/>
        <end position="62"/>
    </location>
    <ligand>
        <name>NAD(+)</name>
        <dbReference type="ChEBI" id="CHEBI:57540"/>
    </ligand>
</feature>
<reference evidence="15" key="1">
    <citation type="submission" date="2023-03" db="EMBL/GenBank/DDBJ databases">
        <title>Massive genome expansion in bonnet fungi (Mycena s.s.) driven by repeated elements and novel gene families across ecological guilds.</title>
        <authorList>
            <consortium name="Lawrence Berkeley National Laboratory"/>
            <person name="Harder C.B."/>
            <person name="Miyauchi S."/>
            <person name="Viragh M."/>
            <person name="Kuo A."/>
            <person name="Thoen E."/>
            <person name="Andreopoulos B."/>
            <person name="Lu D."/>
            <person name="Skrede I."/>
            <person name="Drula E."/>
            <person name="Henrissat B."/>
            <person name="Morin E."/>
            <person name="Kohler A."/>
            <person name="Barry K."/>
            <person name="LaButti K."/>
            <person name="Morin E."/>
            <person name="Salamov A."/>
            <person name="Lipzen A."/>
            <person name="Mereny Z."/>
            <person name="Hegedus B."/>
            <person name="Baldrian P."/>
            <person name="Stursova M."/>
            <person name="Weitz H."/>
            <person name="Taylor A."/>
            <person name="Grigoriev I.V."/>
            <person name="Nagy L.G."/>
            <person name="Martin F."/>
            <person name="Kauserud H."/>
        </authorList>
    </citation>
    <scope>NUCLEOTIDE SEQUENCE</scope>
    <source>
        <strain evidence="15">CBHHK173m</strain>
    </source>
</reference>
<feature type="binding site" evidence="12">
    <location>
        <position position="184"/>
    </location>
    <ligand>
        <name>Zn(2+)</name>
        <dbReference type="ChEBI" id="CHEBI:29105"/>
    </ligand>
</feature>
<feature type="binding site" evidence="10">
    <location>
        <begin position="270"/>
        <end position="271"/>
    </location>
    <ligand>
        <name>NAD(+)</name>
        <dbReference type="ChEBI" id="CHEBI:57540"/>
    </ligand>
</feature>
<dbReference type="InterPro" id="IPR026590">
    <property type="entry name" value="Ssirtuin_cat_dom"/>
</dbReference>
<dbReference type="Gene3D" id="3.30.1600.10">
    <property type="entry name" value="SIR2/SIRT2 'Small Domain"/>
    <property type="match status" value="1"/>
</dbReference>
<dbReference type="PROSITE" id="PS50305">
    <property type="entry name" value="SIRTUIN"/>
    <property type="match status" value="1"/>
</dbReference>
<accession>A0AAD6XUH6</accession>
<comment type="cofactor">
    <cofactor evidence="11">
        <name>Zn(2+)</name>
        <dbReference type="ChEBI" id="CHEBI:29105"/>
    </cofactor>
    <text evidence="11">Binds 1 zinc ion per subunit.</text>
</comment>
<feature type="active site" description="Proton acceptor" evidence="9 12">
    <location>
        <position position="152"/>
    </location>
</feature>
<dbReference type="GO" id="GO:0005739">
    <property type="term" value="C:mitochondrion"/>
    <property type="evidence" value="ECO:0007669"/>
    <property type="project" value="UniProtKB-SubCell"/>
</dbReference>
<evidence type="ECO:0000256" key="12">
    <source>
        <dbReference type="PROSITE-ProRule" id="PRU00236"/>
    </source>
</evidence>
<feature type="binding site" evidence="10">
    <location>
        <begin position="50"/>
        <end position="54"/>
    </location>
    <ligand>
        <name>NAD(+)</name>
        <dbReference type="ChEBI" id="CHEBI:57540"/>
    </ligand>
</feature>
<dbReference type="InterPro" id="IPR017328">
    <property type="entry name" value="Sirtuin_class_I"/>
</dbReference>
<evidence type="ECO:0000259" key="14">
    <source>
        <dbReference type="PROSITE" id="PS50305"/>
    </source>
</evidence>
<dbReference type="InterPro" id="IPR003000">
    <property type="entry name" value="Sirtuin"/>
</dbReference>
<evidence type="ECO:0000256" key="4">
    <source>
        <dbReference type="ARBA" id="ARBA00022723"/>
    </source>
</evidence>
<evidence type="ECO:0000256" key="7">
    <source>
        <dbReference type="ARBA" id="ARBA00023128"/>
    </source>
</evidence>
<evidence type="ECO:0000256" key="13">
    <source>
        <dbReference type="SAM" id="MobiDB-lite"/>
    </source>
</evidence>
<feature type="region of interest" description="Disordered" evidence="13">
    <location>
        <begin position="381"/>
        <end position="407"/>
    </location>
</feature>
<dbReference type="PIRSF" id="PIRSF037938">
    <property type="entry name" value="SIR2_euk"/>
    <property type="match status" value="1"/>
</dbReference>
<dbReference type="PANTHER" id="PTHR11085:SF6">
    <property type="entry name" value="NAD-DEPENDENT PROTEIN DEACETYLASE SIRTUIN-2"/>
    <property type="match status" value="1"/>
</dbReference>
<feature type="compositionally biased region" description="Low complexity" evidence="13">
    <location>
        <begin position="187"/>
        <end position="198"/>
    </location>
</feature>
<dbReference type="InterPro" id="IPR029035">
    <property type="entry name" value="DHS-like_NAD/FAD-binding_dom"/>
</dbReference>
<evidence type="ECO:0000256" key="5">
    <source>
        <dbReference type="ARBA" id="ARBA00022833"/>
    </source>
</evidence>
<keyword evidence="3 8" id="KW-0808">Transferase</keyword>
<feature type="domain" description="Deacetylase sirtuin-type" evidence="14">
    <location>
        <begin position="22"/>
        <end position="326"/>
    </location>
</feature>
<feature type="compositionally biased region" description="Basic and acidic residues" evidence="13">
    <location>
        <begin position="397"/>
        <end position="407"/>
    </location>
</feature>
<keyword evidence="7" id="KW-0496">Mitochondrion</keyword>
<feature type="binding site" evidence="10">
    <location>
        <begin position="132"/>
        <end position="135"/>
    </location>
    <ligand>
        <name>NAD(+)</name>
        <dbReference type="ChEBI" id="CHEBI:57540"/>
    </ligand>
</feature>
<evidence type="ECO:0000256" key="6">
    <source>
        <dbReference type="ARBA" id="ARBA00023027"/>
    </source>
</evidence>
<keyword evidence="4 8" id="KW-0479">Metal-binding</keyword>
<dbReference type="EC" id="2.3.1.286" evidence="8"/>
<dbReference type="GO" id="GO:0005634">
    <property type="term" value="C:nucleus"/>
    <property type="evidence" value="ECO:0007669"/>
    <property type="project" value="TreeGrafter"/>
</dbReference>
<sequence length="407" mass="42972">MSALETHQELVARMLARVAPEPHIKTKDIDGIVDYMKSPECKKIMVMAGAGISTSAGIPDFRSPGTGLYDNLAKLNLPYPQAVFELGYLIERPEAFYTLARELAPGRFRPTVTHSFIKLLADKGLLNVCFTQNIDSLEAIAGVPQELIIEAHGSFATQRCIRCKQPYPSDAFAAHLRAGTIPRCELPAPTTPTQTEPGPGDEHDAAAAPPIDNKYAALAASLGKTLDSADGLCHGLIKPDIVFFGEPLPPAFFAGFPHTLDADLVLIMGTSLKVHPFASLAEMGACPRVLINRDPAGDIGTETDDVELLMSCDDAVREIARGMGWAAELDAAWAATALGGEAQDASTRSELDRIVANVGKVIGVKESTDEVDALAAGLAKLDVRPPPGDDAGSGGGLDRDTPADAAA</sequence>
<evidence type="ECO:0000256" key="10">
    <source>
        <dbReference type="PIRSR" id="PIRSR037938-2"/>
    </source>
</evidence>
<dbReference type="InterPro" id="IPR050134">
    <property type="entry name" value="NAD-dep_sirtuin_deacylases"/>
</dbReference>
<dbReference type="PANTHER" id="PTHR11085">
    <property type="entry name" value="NAD-DEPENDENT PROTEIN DEACYLASE SIRTUIN-5, MITOCHONDRIAL-RELATED"/>
    <property type="match status" value="1"/>
</dbReference>
<evidence type="ECO:0000256" key="2">
    <source>
        <dbReference type="ARBA" id="ARBA00006924"/>
    </source>
</evidence>
<feature type="region of interest" description="Disordered" evidence="13">
    <location>
        <begin position="184"/>
        <end position="205"/>
    </location>
</feature>
<proteinExistence type="inferred from homology"/>
<comment type="catalytic activity">
    <reaction evidence="8">
        <text>N(6)-acetyl-L-lysyl-[protein] + NAD(+) + H2O = 2''-O-acetyl-ADP-D-ribose + nicotinamide + L-lysyl-[protein]</text>
        <dbReference type="Rhea" id="RHEA:43636"/>
        <dbReference type="Rhea" id="RHEA-COMP:9752"/>
        <dbReference type="Rhea" id="RHEA-COMP:10731"/>
        <dbReference type="ChEBI" id="CHEBI:15377"/>
        <dbReference type="ChEBI" id="CHEBI:17154"/>
        <dbReference type="ChEBI" id="CHEBI:29969"/>
        <dbReference type="ChEBI" id="CHEBI:57540"/>
        <dbReference type="ChEBI" id="CHEBI:61930"/>
        <dbReference type="ChEBI" id="CHEBI:83767"/>
        <dbReference type="EC" id="2.3.1.286"/>
    </reaction>
</comment>
<dbReference type="GO" id="GO:0017136">
    <property type="term" value="F:histone deacetylase activity, NAD-dependent"/>
    <property type="evidence" value="ECO:0007669"/>
    <property type="project" value="InterPro"/>
</dbReference>
<dbReference type="EMBL" id="JARJCN010000011">
    <property type="protein sequence ID" value="KAJ7096655.1"/>
    <property type="molecule type" value="Genomic_DNA"/>
</dbReference>
<organism evidence="15 16">
    <name type="scientific">Mycena belliarum</name>
    <dbReference type="NCBI Taxonomy" id="1033014"/>
    <lineage>
        <taxon>Eukaryota</taxon>
        <taxon>Fungi</taxon>
        <taxon>Dikarya</taxon>
        <taxon>Basidiomycota</taxon>
        <taxon>Agaricomycotina</taxon>
        <taxon>Agaricomycetes</taxon>
        <taxon>Agaricomycetidae</taxon>
        <taxon>Agaricales</taxon>
        <taxon>Marasmiineae</taxon>
        <taxon>Mycenaceae</taxon>
        <taxon>Mycena</taxon>
    </lineage>
</organism>
<evidence type="ECO:0000256" key="8">
    <source>
        <dbReference type="PIRNR" id="PIRNR037938"/>
    </source>
</evidence>